<dbReference type="InterPro" id="IPR025850">
    <property type="entry name" value="SUKH-3"/>
</dbReference>
<keyword evidence="2" id="KW-1185">Reference proteome</keyword>
<dbReference type="Proteomes" id="UP000620633">
    <property type="component" value="Unassembled WGS sequence"/>
</dbReference>
<sequence length="153" mass="17580">MSELPFRITDELRTKLHAIGWSEDRRVDTSASLAKATAAGWQIFPLARAVIEQFDGLGQWSDYMFDVEDVSTNWTYRGDSPEVPEFETFEKVSEQKIYPIAEFNGWSPIFVTDKGLLVEFVGEQAHWLGSTPQEAFEALFSRMYRCRSTKELP</sequence>
<protein>
    <recommendedName>
        <fullName evidence="3">SUKH-3 immunity protein of toxin-antitoxin system</fullName>
    </recommendedName>
</protein>
<dbReference type="Pfam" id="PF14433">
    <property type="entry name" value="SUKH-3"/>
    <property type="match status" value="1"/>
</dbReference>
<proteinExistence type="predicted"/>
<dbReference type="EMBL" id="BMQO01000002">
    <property type="protein sequence ID" value="GGS17864.1"/>
    <property type="molecule type" value="Genomic_DNA"/>
</dbReference>
<evidence type="ECO:0000313" key="2">
    <source>
        <dbReference type="Proteomes" id="UP000620633"/>
    </source>
</evidence>
<comment type="caution">
    <text evidence="1">The sequence shown here is derived from an EMBL/GenBank/DDBJ whole genome shotgun (WGS) entry which is preliminary data.</text>
</comment>
<accession>A0ABQ2SBP8</accession>
<dbReference type="RefSeq" id="WP_189099116.1">
    <property type="nucleotide sequence ID" value="NZ_BMQO01000002.1"/>
</dbReference>
<evidence type="ECO:0000313" key="1">
    <source>
        <dbReference type="EMBL" id="GGS17864.1"/>
    </source>
</evidence>
<name>A0ABQ2SBP8_9DEIO</name>
<organism evidence="1 2">
    <name type="scientific">Deinococcus knuensis</name>
    <dbReference type="NCBI Taxonomy" id="1837380"/>
    <lineage>
        <taxon>Bacteria</taxon>
        <taxon>Thermotogati</taxon>
        <taxon>Deinococcota</taxon>
        <taxon>Deinococci</taxon>
        <taxon>Deinococcales</taxon>
        <taxon>Deinococcaceae</taxon>
        <taxon>Deinococcus</taxon>
    </lineage>
</organism>
<gene>
    <name evidence="1" type="ORF">GCM10008961_06690</name>
</gene>
<evidence type="ECO:0008006" key="3">
    <source>
        <dbReference type="Google" id="ProtNLM"/>
    </source>
</evidence>
<reference evidence="2" key="1">
    <citation type="journal article" date="2019" name="Int. J. Syst. Evol. Microbiol.">
        <title>The Global Catalogue of Microorganisms (GCM) 10K type strain sequencing project: providing services to taxonomists for standard genome sequencing and annotation.</title>
        <authorList>
            <consortium name="The Broad Institute Genomics Platform"/>
            <consortium name="The Broad Institute Genome Sequencing Center for Infectious Disease"/>
            <person name="Wu L."/>
            <person name="Ma J."/>
        </authorList>
    </citation>
    <scope>NUCLEOTIDE SEQUENCE [LARGE SCALE GENOMIC DNA]</scope>
    <source>
        <strain evidence="2">JCM 31406</strain>
    </source>
</reference>